<dbReference type="InterPro" id="IPR008141">
    <property type="entry name" value="Ala_DH"/>
</dbReference>
<dbReference type="CDD" id="cd05305">
    <property type="entry name" value="L-AlaDH"/>
    <property type="match status" value="1"/>
</dbReference>
<evidence type="ECO:0000256" key="4">
    <source>
        <dbReference type="ARBA" id="ARBA00023027"/>
    </source>
</evidence>
<feature type="domain" description="Alanine dehydrogenase/pyridine nucleotide transhydrogenase N-terminal" evidence="6">
    <location>
        <begin position="32"/>
        <end position="165"/>
    </location>
</feature>
<feature type="domain" description="Alanine dehydrogenase/pyridine nucleotide transhydrogenase NAD(H)-binding" evidence="5">
    <location>
        <begin position="177"/>
        <end position="324"/>
    </location>
</feature>
<dbReference type="GO" id="GO:0005886">
    <property type="term" value="C:plasma membrane"/>
    <property type="evidence" value="ECO:0007669"/>
    <property type="project" value="TreeGrafter"/>
</dbReference>
<evidence type="ECO:0000313" key="8">
    <source>
        <dbReference type="Proteomes" id="UP000307657"/>
    </source>
</evidence>
<gene>
    <name evidence="7" type="ORF">E5167_13080</name>
</gene>
<dbReference type="InterPro" id="IPR008143">
    <property type="entry name" value="Ala_DH/PNT_CS2"/>
</dbReference>
<evidence type="ECO:0000256" key="1">
    <source>
        <dbReference type="ARBA" id="ARBA00005689"/>
    </source>
</evidence>
<comment type="similarity">
    <text evidence="1">Belongs to the AlaDH/PNT family.</text>
</comment>
<evidence type="ECO:0000313" key="7">
    <source>
        <dbReference type="EMBL" id="TJY33428.1"/>
    </source>
</evidence>
<dbReference type="SUPFAM" id="SSF52283">
    <property type="entry name" value="Formate/glycerate dehydrogenase catalytic domain-like"/>
    <property type="match status" value="1"/>
</dbReference>
<comment type="caution">
    <text evidence="7">The sequence shown here is derived from an EMBL/GenBank/DDBJ whole genome shotgun (WGS) entry which is preliminary data.</text>
</comment>
<dbReference type="Pfam" id="PF05222">
    <property type="entry name" value="AlaDh_PNT_N"/>
    <property type="match status" value="1"/>
</dbReference>
<keyword evidence="4" id="KW-0520">NAD</keyword>
<dbReference type="InterPro" id="IPR036291">
    <property type="entry name" value="NAD(P)-bd_dom_sf"/>
</dbReference>
<dbReference type="SMART" id="SM01002">
    <property type="entry name" value="AlaDh_PNT_C"/>
    <property type="match status" value="1"/>
</dbReference>
<dbReference type="OrthoDB" id="9804592at2"/>
<organism evidence="7 8">
    <name type="scientific">Pontimicrobium aquaticum</name>
    <dbReference type="NCBI Taxonomy" id="2565367"/>
    <lineage>
        <taxon>Bacteria</taxon>
        <taxon>Pseudomonadati</taxon>
        <taxon>Bacteroidota</taxon>
        <taxon>Flavobacteriia</taxon>
        <taxon>Flavobacteriales</taxon>
        <taxon>Flavobacteriaceae</taxon>
        <taxon>Pontimicrobium</taxon>
    </lineage>
</organism>
<evidence type="ECO:0000259" key="6">
    <source>
        <dbReference type="SMART" id="SM01003"/>
    </source>
</evidence>
<sequence>MSKSLSPFTKEQLLPQEETLEVLKHKGNLFIGIPKETSLQEKRVCLTPDAVSALINNGHRVLLESGAGVGANFKDKDYSEAGAEITKDTSKVFSCPILLKVEPPSLDEIKLINPQTILISALQLKTQNKAYFEALAAKRVTAIGFEFIRDEDGAYPAVRQLSEIAGTASVLIASELLSNVNNGNGLLFGNISGVPPIQIVIIGAGTVGEFAIKSALGLGANVKVFDSSISKLRMLQSNLGCSLYTSTMQPKNLLKALKRCDVAIGAVRGKNRAPVLVSDDMVQNMKTGSVIIDVSIDMGGCFETSEITTHNKPTFVKHDVIHYCVPNIPARYSRTASVSISNMFTPYLLEIAENGGLENALRFDRGLKNGLYFYHGILTNKSVADWFDLDYSDANLLIF</sequence>
<evidence type="ECO:0000259" key="5">
    <source>
        <dbReference type="SMART" id="SM01002"/>
    </source>
</evidence>
<dbReference type="PROSITE" id="PS00837">
    <property type="entry name" value="ALADH_PNT_2"/>
    <property type="match status" value="1"/>
</dbReference>
<protein>
    <recommendedName>
        <fullName evidence="2">alanine dehydrogenase</fullName>
        <ecNumber evidence="2">1.4.1.1</ecNumber>
    </recommendedName>
</protein>
<proteinExistence type="inferred from homology"/>
<dbReference type="EC" id="1.4.1.1" evidence="2"/>
<dbReference type="GO" id="GO:0000286">
    <property type="term" value="F:alanine dehydrogenase activity"/>
    <property type="evidence" value="ECO:0007669"/>
    <property type="project" value="UniProtKB-EC"/>
</dbReference>
<dbReference type="RefSeq" id="WP_136844607.1">
    <property type="nucleotide sequence ID" value="NZ_SUPL01000007.1"/>
</dbReference>
<name>A0A4U0EPM0_9FLAO</name>
<dbReference type="InterPro" id="IPR007886">
    <property type="entry name" value="AlaDH/PNT_N"/>
</dbReference>
<reference evidence="7 8" key="1">
    <citation type="submission" date="2019-04" db="EMBL/GenBank/DDBJ databases">
        <title>Lacinutrix sp. nov., isolated from marine water.</title>
        <authorList>
            <person name="Kim W."/>
        </authorList>
    </citation>
    <scope>NUCLEOTIDE SEQUENCE [LARGE SCALE GENOMIC DNA]</scope>
    <source>
        <strain evidence="7 8">CAU 1491</strain>
    </source>
</reference>
<dbReference type="AlphaFoldDB" id="A0A4U0EPM0"/>
<dbReference type="InterPro" id="IPR007698">
    <property type="entry name" value="AlaDH/PNT_NAD(H)-bd"/>
</dbReference>
<dbReference type="Proteomes" id="UP000307657">
    <property type="component" value="Unassembled WGS sequence"/>
</dbReference>
<dbReference type="SMART" id="SM01003">
    <property type="entry name" value="AlaDh_PNT_N"/>
    <property type="match status" value="1"/>
</dbReference>
<dbReference type="PANTHER" id="PTHR42795">
    <property type="entry name" value="ALANINE DEHYDROGENASE"/>
    <property type="match status" value="1"/>
</dbReference>
<dbReference type="PANTHER" id="PTHR42795:SF1">
    <property type="entry name" value="ALANINE DEHYDROGENASE"/>
    <property type="match status" value="1"/>
</dbReference>
<keyword evidence="3" id="KW-0560">Oxidoreductase</keyword>
<dbReference type="Pfam" id="PF01262">
    <property type="entry name" value="AlaDh_PNT_C"/>
    <property type="match status" value="1"/>
</dbReference>
<dbReference type="GO" id="GO:0042853">
    <property type="term" value="P:L-alanine catabolic process"/>
    <property type="evidence" value="ECO:0007669"/>
    <property type="project" value="InterPro"/>
</dbReference>
<dbReference type="SUPFAM" id="SSF51735">
    <property type="entry name" value="NAD(P)-binding Rossmann-fold domains"/>
    <property type="match status" value="1"/>
</dbReference>
<dbReference type="Gene3D" id="3.40.50.720">
    <property type="entry name" value="NAD(P)-binding Rossmann-like Domain"/>
    <property type="match status" value="2"/>
</dbReference>
<accession>A0A4U0EPM0</accession>
<evidence type="ECO:0000256" key="3">
    <source>
        <dbReference type="ARBA" id="ARBA00023002"/>
    </source>
</evidence>
<evidence type="ECO:0000256" key="2">
    <source>
        <dbReference type="ARBA" id="ARBA00012897"/>
    </source>
</evidence>
<keyword evidence="8" id="KW-1185">Reference proteome</keyword>
<dbReference type="EMBL" id="SUPL01000007">
    <property type="protein sequence ID" value="TJY33428.1"/>
    <property type="molecule type" value="Genomic_DNA"/>
</dbReference>